<sequence length="576" mass="65048">MLLRHGGRRAASTTRRRTLLDTPSERQAKLVCAKCENHLVDSSDLFFLHWQRGVHVASFQNAALESLKTTEHPLASVQSWKHAKLNCTKCDSGVATRATVRGQQATLFSAKHVSLKLPLGFSPIVSISGVPSDIFRFSSWSDLMAQVAASPSLKSVLKIRQGTKATPPPTTTLTADAQPIDHKEFNTRILLAQSAVDILQLVESESNLNHVNILTAFQRFAMFHQRTLHDIAQLKRQRVPHVIQVDEEDSARLDMYKVQLQRHHHDLNLIYSARFWNLVAELERQCQMHIHCVPSRYLYYLLKSLLVLHLAPSTLMENLAAQVTHRLPQDRFSVDKLVHFLHGFAILSTPNDCSKAWMEPTFQRICSYLLTQDSTPELLSMAAWACTVAKVHHPELIDAVLKAANAHPVPGVAFSTQAYQIHLDSQLANLPCQHTLAPSRVGEFKQALVRQQHGNVSSTLHEVVSTTLLQMSVPHTNEYVMEYGYSLDIALIEERIGIEVNGPSHYQLRRNPSEQYLLGASMLKMRHIQRAGWTVIQVAYEDFCKLPLGKPRQEFLSLLLEVAMANRLDRRQDRGI</sequence>
<gene>
    <name evidence="2" type="ORF">H310_14646</name>
</gene>
<dbReference type="GO" id="GO:0000963">
    <property type="term" value="P:mitochondrial RNA processing"/>
    <property type="evidence" value="ECO:0007669"/>
    <property type="project" value="TreeGrafter"/>
</dbReference>
<dbReference type="PANTHER" id="PTHR21228">
    <property type="entry name" value="FAST LEU-RICH DOMAIN-CONTAINING"/>
    <property type="match status" value="1"/>
</dbReference>
<protein>
    <recommendedName>
        <fullName evidence="1">RAP domain-containing protein</fullName>
    </recommendedName>
</protein>
<dbReference type="PROSITE" id="PS51286">
    <property type="entry name" value="RAP"/>
    <property type="match status" value="1"/>
</dbReference>
<dbReference type="GeneID" id="20091696"/>
<dbReference type="GO" id="GO:0003723">
    <property type="term" value="F:RNA binding"/>
    <property type="evidence" value="ECO:0007669"/>
    <property type="project" value="TreeGrafter"/>
</dbReference>
<dbReference type="OrthoDB" id="2019031at2759"/>
<dbReference type="InterPro" id="IPR013584">
    <property type="entry name" value="RAP"/>
</dbReference>
<dbReference type="eggNOG" id="ENOG502RV4J">
    <property type="taxonomic scope" value="Eukaryota"/>
</dbReference>
<dbReference type="EMBL" id="KI914029">
    <property type="protein sequence ID" value="ETV90610.1"/>
    <property type="molecule type" value="Genomic_DNA"/>
</dbReference>
<reference evidence="2" key="1">
    <citation type="submission" date="2013-12" db="EMBL/GenBank/DDBJ databases">
        <title>The Genome Sequence of Aphanomyces invadans NJM9701.</title>
        <authorList>
            <consortium name="The Broad Institute Genomics Platform"/>
            <person name="Russ C."/>
            <person name="Tyler B."/>
            <person name="van West P."/>
            <person name="Dieguez-Uribeondo J."/>
            <person name="Young S.K."/>
            <person name="Zeng Q."/>
            <person name="Gargeya S."/>
            <person name="Fitzgerald M."/>
            <person name="Abouelleil A."/>
            <person name="Alvarado L."/>
            <person name="Chapman S.B."/>
            <person name="Gainer-Dewar J."/>
            <person name="Goldberg J."/>
            <person name="Griggs A."/>
            <person name="Gujja S."/>
            <person name="Hansen M."/>
            <person name="Howarth C."/>
            <person name="Imamovic A."/>
            <person name="Ireland A."/>
            <person name="Larimer J."/>
            <person name="McCowan C."/>
            <person name="Murphy C."/>
            <person name="Pearson M."/>
            <person name="Poon T.W."/>
            <person name="Priest M."/>
            <person name="Roberts A."/>
            <person name="Saif S."/>
            <person name="Shea T."/>
            <person name="Sykes S."/>
            <person name="Wortman J."/>
            <person name="Nusbaum C."/>
            <person name="Birren B."/>
        </authorList>
    </citation>
    <scope>NUCLEOTIDE SEQUENCE [LARGE SCALE GENOMIC DNA]</scope>
    <source>
        <strain evidence="2">NJM9701</strain>
    </source>
</reference>
<dbReference type="PANTHER" id="PTHR21228:SF40">
    <property type="entry name" value="LD45607P"/>
    <property type="match status" value="1"/>
</dbReference>
<dbReference type="GO" id="GO:0044528">
    <property type="term" value="P:regulation of mitochondrial mRNA stability"/>
    <property type="evidence" value="ECO:0007669"/>
    <property type="project" value="TreeGrafter"/>
</dbReference>
<dbReference type="SMART" id="SM00952">
    <property type="entry name" value="RAP"/>
    <property type="match status" value="1"/>
</dbReference>
<dbReference type="InterPro" id="IPR050870">
    <property type="entry name" value="FAST_kinase"/>
</dbReference>
<dbReference type="VEuPathDB" id="FungiDB:H310_14646"/>
<dbReference type="Gene3D" id="3.40.960.10">
    <property type="entry name" value="VSR Endonuclease"/>
    <property type="match status" value="1"/>
</dbReference>
<evidence type="ECO:0000259" key="1">
    <source>
        <dbReference type="PROSITE" id="PS51286"/>
    </source>
</evidence>
<accession>A0A024T8X5</accession>
<dbReference type="Pfam" id="PF08373">
    <property type="entry name" value="RAP"/>
    <property type="match status" value="1"/>
</dbReference>
<dbReference type="GO" id="GO:0035770">
    <property type="term" value="C:ribonucleoprotein granule"/>
    <property type="evidence" value="ECO:0007669"/>
    <property type="project" value="TreeGrafter"/>
</dbReference>
<name>A0A024T8X5_9STRA</name>
<evidence type="ECO:0000313" key="2">
    <source>
        <dbReference type="EMBL" id="ETV90610.1"/>
    </source>
</evidence>
<feature type="domain" description="RAP" evidence="1">
    <location>
        <begin position="496"/>
        <end position="558"/>
    </location>
</feature>
<dbReference type="RefSeq" id="XP_008880763.1">
    <property type="nucleotide sequence ID" value="XM_008882541.1"/>
</dbReference>
<proteinExistence type="predicted"/>
<organism evidence="2">
    <name type="scientific">Aphanomyces invadans</name>
    <dbReference type="NCBI Taxonomy" id="157072"/>
    <lineage>
        <taxon>Eukaryota</taxon>
        <taxon>Sar</taxon>
        <taxon>Stramenopiles</taxon>
        <taxon>Oomycota</taxon>
        <taxon>Saprolegniomycetes</taxon>
        <taxon>Saprolegniales</taxon>
        <taxon>Verrucalvaceae</taxon>
        <taxon>Aphanomyces</taxon>
    </lineage>
</organism>
<dbReference type="GO" id="GO:0005759">
    <property type="term" value="C:mitochondrial matrix"/>
    <property type="evidence" value="ECO:0007669"/>
    <property type="project" value="TreeGrafter"/>
</dbReference>
<dbReference type="AlphaFoldDB" id="A0A024T8X5"/>